<dbReference type="GO" id="GO:0005634">
    <property type="term" value="C:nucleus"/>
    <property type="evidence" value="ECO:0007669"/>
    <property type="project" value="UniProtKB-SubCell"/>
</dbReference>
<accession>A0A8C6TFB3</accession>
<feature type="domain" description="C2H2-type" evidence="10">
    <location>
        <begin position="232"/>
        <end position="259"/>
    </location>
</feature>
<feature type="domain" description="C2H2-type" evidence="10">
    <location>
        <begin position="260"/>
        <end position="284"/>
    </location>
</feature>
<evidence type="ECO:0000313" key="11">
    <source>
        <dbReference type="Ensembl" id="ENSNMLP00000020699.1"/>
    </source>
</evidence>
<dbReference type="FunFam" id="3.30.160.60:FF:001289">
    <property type="entry name" value="Zinc finger protein 574"/>
    <property type="match status" value="1"/>
</dbReference>
<evidence type="ECO:0000256" key="7">
    <source>
        <dbReference type="ARBA" id="ARBA00023163"/>
    </source>
</evidence>
<dbReference type="PROSITE" id="PS00028">
    <property type="entry name" value="ZINC_FINGER_C2H2_1"/>
    <property type="match status" value="6"/>
</dbReference>
<dbReference type="SMART" id="SM00355">
    <property type="entry name" value="ZnF_C2H2"/>
    <property type="match status" value="6"/>
</dbReference>
<comment type="subcellular location">
    <subcellularLocation>
        <location evidence="1">Nucleus</location>
    </subcellularLocation>
</comment>
<dbReference type="FunFam" id="3.30.160.60:FF:000446">
    <property type="entry name" value="Zinc finger protein"/>
    <property type="match status" value="1"/>
</dbReference>
<dbReference type="Pfam" id="PF00096">
    <property type="entry name" value="zf-C2H2"/>
    <property type="match status" value="5"/>
</dbReference>
<keyword evidence="12" id="KW-1185">Reference proteome</keyword>
<dbReference type="InterPro" id="IPR013087">
    <property type="entry name" value="Znf_C2H2_type"/>
</dbReference>
<reference evidence="11" key="1">
    <citation type="submission" date="2025-08" db="UniProtKB">
        <authorList>
            <consortium name="Ensembl"/>
        </authorList>
    </citation>
    <scope>IDENTIFICATION</scope>
</reference>
<keyword evidence="6" id="KW-0805">Transcription regulation</keyword>
<keyword evidence="8" id="KW-0539">Nucleus</keyword>
<keyword evidence="5" id="KW-0862">Zinc</keyword>
<evidence type="ECO:0000313" key="12">
    <source>
        <dbReference type="Proteomes" id="UP000694523"/>
    </source>
</evidence>
<evidence type="ECO:0000256" key="3">
    <source>
        <dbReference type="ARBA" id="ARBA00022737"/>
    </source>
</evidence>
<dbReference type="AlphaFoldDB" id="A0A8C6TFB3"/>
<keyword evidence="7" id="KW-0804">Transcription</keyword>
<reference evidence="11" key="2">
    <citation type="submission" date="2025-09" db="UniProtKB">
        <authorList>
            <consortium name="Ensembl"/>
        </authorList>
    </citation>
    <scope>IDENTIFICATION</scope>
</reference>
<feature type="domain" description="C2H2-type" evidence="10">
    <location>
        <begin position="178"/>
        <end position="205"/>
    </location>
</feature>
<keyword evidence="2" id="KW-0479">Metal-binding</keyword>
<name>A0A8C6TFB3_9GOBI</name>
<dbReference type="PROSITE" id="PS50157">
    <property type="entry name" value="ZINC_FINGER_C2H2_2"/>
    <property type="match status" value="6"/>
</dbReference>
<sequence length="317" mass="35765">MSVHVTVLVKFKEESRTVDVPSQEQDVFLNQDDIFYNTHDPLTFSSQSTVATASHDPSMTPTNNGHMTLIDVFGMSITNQMEKPQLIQTVSIPLNQEMGAGLEGSSSSPPVPKQQKSIPKMFSCNICQEQFNTRSELNTHRASHTGDSPVTCNMCDKVFVSKNTLAIHMRIHTGVKPYVCLLCGKRFTQNGGLRIHLRTHSGEKPFTCEVCQTSFNNPSNLRRHMVTHNTGFKCLICKKIYSSKYTAVEHTFMHTGETPFKCGLCSQAFSQRNHLSIHRRKHHGVVIRKVIKCACSRRFYVKSKYKEHKLICSKAGK</sequence>
<proteinExistence type="predicted"/>
<protein>
    <recommendedName>
        <fullName evidence="10">C2H2-type domain-containing protein</fullName>
    </recommendedName>
</protein>
<dbReference type="InterPro" id="IPR036236">
    <property type="entry name" value="Znf_C2H2_sf"/>
</dbReference>
<organism evidence="11 12">
    <name type="scientific">Neogobius melanostomus</name>
    <name type="common">round goby</name>
    <dbReference type="NCBI Taxonomy" id="47308"/>
    <lineage>
        <taxon>Eukaryota</taxon>
        <taxon>Metazoa</taxon>
        <taxon>Chordata</taxon>
        <taxon>Craniata</taxon>
        <taxon>Vertebrata</taxon>
        <taxon>Euteleostomi</taxon>
        <taxon>Actinopterygii</taxon>
        <taxon>Neopterygii</taxon>
        <taxon>Teleostei</taxon>
        <taxon>Neoteleostei</taxon>
        <taxon>Acanthomorphata</taxon>
        <taxon>Gobiaria</taxon>
        <taxon>Gobiiformes</taxon>
        <taxon>Gobioidei</taxon>
        <taxon>Gobiidae</taxon>
        <taxon>Benthophilinae</taxon>
        <taxon>Neogobiini</taxon>
        <taxon>Neogobius</taxon>
    </lineage>
</organism>
<keyword evidence="4 9" id="KW-0863">Zinc-finger</keyword>
<evidence type="ECO:0000256" key="2">
    <source>
        <dbReference type="ARBA" id="ARBA00022723"/>
    </source>
</evidence>
<evidence type="ECO:0000256" key="5">
    <source>
        <dbReference type="ARBA" id="ARBA00022833"/>
    </source>
</evidence>
<dbReference type="SUPFAM" id="SSF57667">
    <property type="entry name" value="beta-beta-alpha zinc fingers"/>
    <property type="match status" value="3"/>
</dbReference>
<dbReference type="PANTHER" id="PTHR24394:SF29">
    <property type="entry name" value="MYONEURIN"/>
    <property type="match status" value="1"/>
</dbReference>
<dbReference type="PANTHER" id="PTHR24394">
    <property type="entry name" value="ZINC FINGER PROTEIN"/>
    <property type="match status" value="1"/>
</dbReference>
<dbReference type="FunFam" id="3.30.160.60:FF:001049">
    <property type="entry name" value="zinc finger protein 319"/>
    <property type="match status" value="1"/>
</dbReference>
<dbReference type="Gene3D" id="3.30.160.60">
    <property type="entry name" value="Classic Zinc Finger"/>
    <property type="match status" value="6"/>
</dbReference>
<evidence type="ECO:0000256" key="6">
    <source>
        <dbReference type="ARBA" id="ARBA00023015"/>
    </source>
</evidence>
<feature type="domain" description="C2H2-type" evidence="10">
    <location>
        <begin position="150"/>
        <end position="177"/>
    </location>
</feature>
<evidence type="ECO:0000259" key="10">
    <source>
        <dbReference type="PROSITE" id="PS50157"/>
    </source>
</evidence>
<feature type="domain" description="C2H2-type" evidence="10">
    <location>
        <begin position="206"/>
        <end position="228"/>
    </location>
</feature>
<dbReference type="GO" id="GO:0000981">
    <property type="term" value="F:DNA-binding transcription factor activity, RNA polymerase II-specific"/>
    <property type="evidence" value="ECO:0007669"/>
    <property type="project" value="TreeGrafter"/>
</dbReference>
<keyword evidence="3" id="KW-0677">Repeat</keyword>
<evidence type="ECO:0000256" key="4">
    <source>
        <dbReference type="ARBA" id="ARBA00022771"/>
    </source>
</evidence>
<feature type="domain" description="C2H2-type" evidence="10">
    <location>
        <begin position="122"/>
        <end position="149"/>
    </location>
</feature>
<dbReference type="Ensembl" id="ENSNMLT00000023224.1">
    <property type="protein sequence ID" value="ENSNMLP00000020699.1"/>
    <property type="gene ID" value="ENSNMLG00000013508.1"/>
</dbReference>
<evidence type="ECO:0000256" key="9">
    <source>
        <dbReference type="PROSITE-ProRule" id="PRU00042"/>
    </source>
</evidence>
<dbReference type="GO" id="GO:0008270">
    <property type="term" value="F:zinc ion binding"/>
    <property type="evidence" value="ECO:0007669"/>
    <property type="project" value="UniProtKB-KW"/>
</dbReference>
<dbReference type="Proteomes" id="UP000694523">
    <property type="component" value="Unplaced"/>
</dbReference>
<evidence type="ECO:0000256" key="1">
    <source>
        <dbReference type="ARBA" id="ARBA00004123"/>
    </source>
</evidence>
<evidence type="ECO:0000256" key="8">
    <source>
        <dbReference type="ARBA" id="ARBA00023242"/>
    </source>
</evidence>
<dbReference type="FunFam" id="3.30.160.60:FF:000358">
    <property type="entry name" value="zinc finger protein 24"/>
    <property type="match status" value="1"/>
</dbReference>